<evidence type="ECO:0000313" key="2">
    <source>
        <dbReference type="EMBL" id="GAA4655888.1"/>
    </source>
</evidence>
<name>A0ABP8VAM1_9MICC</name>
<accession>A0ABP8VAM1</accession>
<organism evidence="2 3">
    <name type="scientific">Arthrobacter gyeryongensis</name>
    <dbReference type="NCBI Taxonomy" id="1650592"/>
    <lineage>
        <taxon>Bacteria</taxon>
        <taxon>Bacillati</taxon>
        <taxon>Actinomycetota</taxon>
        <taxon>Actinomycetes</taxon>
        <taxon>Micrococcales</taxon>
        <taxon>Micrococcaceae</taxon>
        <taxon>Arthrobacter</taxon>
    </lineage>
</organism>
<dbReference type="EMBL" id="BAABKK010000052">
    <property type="protein sequence ID" value="GAA4655888.1"/>
    <property type="molecule type" value="Genomic_DNA"/>
</dbReference>
<evidence type="ECO:0000256" key="1">
    <source>
        <dbReference type="SAM" id="MobiDB-lite"/>
    </source>
</evidence>
<keyword evidence="3" id="KW-1185">Reference proteome</keyword>
<comment type="caution">
    <text evidence="2">The sequence shown here is derived from an EMBL/GenBank/DDBJ whole genome shotgun (WGS) entry which is preliminary data.</text>
</comment>
<evidence type="ECO:0000313" key="3">
    <source>
        <dbReference type="Proteomes" id="UP001500200"/>
    </source>
</evidence>
<reference evidence="3" key="1">
    <citation type="journal article" date="2019" name="Int. J. Syst. Evol. Microbiol.">
        <title>The Global Catalogue of Microorganisms (GCM) 10K type strain sequencing project: providing services to taxonomists for standard genome sequencing and annotation.</title>
        <authorList>
            <consortium name="The Broad Institute Genomics Platform"/>
            <consortium name="The Broad Institute Genome Sequencing Center for Infectious Disease"/>
            <person name="Wu L."/>
            <person name="Ma J."/>
        </authorList>
    </citation>
    <scope>NUCLEOTIDE SEQUENCE [LARGE SCALE GENOMIC DNA]</scope>
    <source>
        <strain evidence="3">JCM 18514</strain>
    </source>
</reference>
<dbReference type="Proteomes" id="UP001500200">
    <property type="component" value="Unassembled WGS sequence"/>
</dbReference>
<sequence length="98" mass="10361">MPMNTAAPSPHARPGTTDAVDVIANNPESLQADLNRAVAQIRATAAMDGRGIRVTRRSASLFTVEAAADVPYGMTVENDSWQRPTSARPRTAGEEAAL</sequence>
<gene>
    <name evidence="2" type="ORF">GCM10023346_49430</name>
</gene>
<proteinExistence type="predicted"/>
<feature type="region of interest" description="Disordered" evidence="1">
    <location>
        <begin position="79"/>
        <end position="98"/>
    </location>
</feature>
<protein>
    <submittedName>
        <fullName evidence="2">Uncharacterized protein</fullName>
    </submittedName>
</protein>